<keyword evidence="1" id="KW-0472">Membrane</keyword>
<evidence type="ECO:0000313" key="2">
    <source>
        <dbReference type="EMBL" id="KAH7149359.1"/>
    </source>
</evidence>
<feature type="transmembrane region" description="Helical" evidence="1">
    <location>
        <begin position="47"/>
        <end position="67"/>
    </location>
</feature>
<sequence>MLPCCPAAPRQLRSLAPALQHTQCMPRATLRPCCSSLPGRWAGAGSWGWGLVWGLATFLLFAFSHGWPMAGPASRRLAGGCVALRCVVCRAGLGWRGLDAVCRVVCVCCCAVMLCGVVPCRVVCCAFTPSFPPHSEVGKSLRFPLSIAAQCWAR</sequence>
<keyword evidence="1" id="KW-0812">Transmembrane</keyword>
<gene>
    <name evidence="2" type="ORF">B0J13DRAFT_303836</name>
</gene>
<evidence type="ECO:0000313" key="3">
    <source>
        <dbReference type="Proteomes" id="UP000717696"/>
    </source>
</evidence>
<accession>A0A9P9J4A4</accession>
<dbReference type="Proteomes" id="UP000717696">
    <property type="component" value="Unassembled WGS sequence"/>
</dbReference>
<evidence type="ECO:0000256" key="1">
    <source>
        <dbReference type="SAM" id="Phobius"/>
    </source>
</evidence>
<proteinExistence type="predicted"/>
<name>A0A9P9J4A4_9HYPO</name>
<comment type="caution">
    <text evidence="2">The sequence shown here is derived from an EMBL/GenBank/DDBJ whole genome shotgun (WGS) entry which is preliminary data.</text>
</comment>
<reference evidence="2" key="1">
    <citation type="journal article" date="2021" name="Nat. Commun.">
        <title>Genetic determinants of endophytism in the Arabidopsis root mycobiome.</title>
        <authorList>
            <person name="Mesny F."/>
            <person name="Miyauchi S."/>
            <person name="Thiergart T."/>
            <person name="Pickel B."/>
            <person name="Atanasova L."/>
            <person name="Karlsson M."/>
            <person name="Huettel B."/>
            <person name="Barry K.W."/>
            <person name="Haridas S."/>
            <person name="Chen C."/>
            <person name="Bauer D."/>
            <person name="Andreopoulos W."/>
            <person name="Pangilinan J."/>
            <person name="LaButti K."/>
            <person name="Riley R."/>
            <person name="Lipzen A."/>
            <person name="Clum A."/>
            <person name="Drula E."/>
            <person name="Henrissat B."/>
            <person name="Kohler A."/>
            <person name="Grigoriev I.V."/>
            <person name="Martin F.M."/>
            <person name="Hacquard S."/>
        </authorList>
    </citation>
    <scope>NUCLEOTIDE SEQUENCE</scope>
    <source>
        <strain evidence="2">MPI-CAGE-AT-0021</strain>
    </source>
</reference>
<dbReference type="EMBL" id="JAGMUU010000007">
    <property type="protein sequence ID" value="KAH7149359.1"/>
    <property type="molecule type" value="Genomic_DNA"/>
</dbReference>
<organism evidence="2 3">
    <name type="scientific">Dactylonectria estremocensis</name>
    <dbReference type="NCBI Taxonomy" id="1079267"/>
    <lineage>
        <taxon>Eukaryota</taxon>
        <taxon>Fungi</taxon>
        <taxon>Dikarya</taxon>
        <taxon>Ascomycota</taxon>
        <taxon>Pezizomycotina</taxon>
        <taxon>Sordariomycetes</taxon>
        <taxon>Hypocreomycetidae</taxon>
        <taxon>Hypocreales</taxon>
        <taxon>Nectriaceae</taxon>
        <taxon>Dactylonectria</taxon>
    </lineage>
</organism>
<protein>
    <submittedName>
        <fullName evidence="2">Uncharacterized protein</fullName>
    </submittedName>
</protein>
<dbReference type="AlphaFoldDB" id="A0A9P9J4A4"/>
<keyword evidence="1" id="KW-1133">Transmembrane helix</keyword>
<keyword evidence="3" id="KW-1185">Reference proteome</keyword>